<protein>
    <submittedName>
        <fullName evidence="1">DnaK suppressor protein</fullName>
    </submittedName>
</protein>
<dbReference type="EMBL" id="BK015323">
    <property type="protein sequence ID" value="DAE01336.1"/>
    <property type="molecule type" value="Genomic_DNA"/>
</dbReference>
<name>A0A8S5P3Y2_9CAUD</name>
<sequence>MIIHVTNIEWDTDENDIPSESLPSEVDLEYDDLCTSFLRDIEDSICESLEEKYGYCVKNLAIDT</sequence>
<proteinExistence type="predicted"/>
<organism evidence="1">
    <name type="scientific">Siphoviridae sp. ctJcm18</name>
    <dbReference type="NCBI Taxonomy" id="2825433"/>
    <lineage>
        <taxon>Viruses</taxon>
        <taxon>Duplodnaviria</taxon>
        <taxon>Heunggongvirae</taxon>
        <taxon>Uroviricota</taxon>
        <taxon>Caudoviricetes</taxon>
    </lineage>
</organism>
<evidence type="ECO:0000313" key="1">
    <source>
        <dbReference type="EMBL" id="DAE01336.1"/>
    </source>
</evidence>
<accession>A0A8S5P3Y2</accession>
<reference evidence="1" key="1">
    <citation type="journal article" date="2021" name="Proc. Natl. Acad. Sci. U.S.A.">
        <title>A Catalog of Tens of Thousands of Viruses from Human Metagenomes Reveals Hidden Associations with Chronic Diseases.</title>
        <authorList>
            <person name="Tisza M.J."/>
            <person name="Buck C.B."/>
        </authorList>
    </citation>
    <scope>NUCLEOTIDE SEQUENCE</scope>
    <source>
        <strain evidence="1">CtJcm18</strain>
    </source>
</reference>